<sequence length="394" mass="41509">MKRVWRTVLLLAGVIGLTVLFLYVMMRSGPLAPVPVTAAAVKKQSVAPALYGIGVVESGAVFRVGPTSPGRVREVFVEVGGRVEAGQKVAVMDPVDLDQRRAAQEAQIARLEASVRAASARTSETGARKEYAQAQSKRYDNLLKSGAVSVDAAEAKRQERLVTAAAWASANADLQASRAELKRAKADLAALASQMENLDLLAPAAGLVSARAAEPGTTAVAGQSVVEIIDTASIRISVRFDQAAASGLRAGLPADIVLRSGNGRVHGGTILRVEPVADPVTEEMVAKAVFGTIPDPLPPLGELAEVTVNLPPLSETPVVPDGALQRYGGRLGVWVIENGSIVFRPVRTGRRDLAGTVQILEGLEEGERVVVYSTRALTPKSRVKVLETLEGMKP</sequence>
<feature type="coiled-coil region" evidence="2">
    <location>
        <begin position="171"/>
        <end position="201"/>
    </location>
</feature>
<reference evidence="4 5" key="1">
    <citation type="submission" date="2019-03" db="EMBL/GenBank/DDBJ databases">
        <title>Genomic Encyclopedia of Type Strains, Phase IV (KMG-IV): sequencing the most valuable type-strain genomes for metagenomic binning, comparative biology and taxonomic classification.</title>
        <authorList>
            <person name="Goeker M."/>
        </authorList>
    </citation>
    <scope>NUCLEOTIDE SEQUENCE [LARGE SCALE GENOMIC DNA]</scope>
    <source>
        <strain evidence="4 5">DSM 25964</strain>
    </source>
</reference>
<gene>
    <name evidence="4" type="ORF">C8D99_102211</name>
</gene>
<organism evidence="4 5">
    <name type="scientific">Aminivibrio pyruvatiphilus</name>
    <dbReference type="NCBI Taxonomy" id="1005740"/>
    <lineage>
        <taxon>Bacteria</taxon>
        <taxon>Thermotogati</taxon>
        <taxon>Synergistota</taxon>
        <taxon>Synergistia</taxon>
        <taxon>Synergistales</taxon>
        <taxon>Aminobacteriaceae</taxon>
        <taxon>Aminivibrio</taxon>
    </lineage>
</organism>
<dbReference type="GO" id="GO:1990281">
    <property type="term" value="C:efflux pump complex"/>
    <property type="evidence" value="ECO:0007669"/>
    <property type="project" value="TreeGrafter"/>
</dbReference>
<evidence type="ECO:0000259" key="3">
    <source>
        <dbReference type="Pfam" id="PF25975"/>
    </source>
</evidence>
<protein>
    <submittedName>
        <fullName evidence="4">RND family efflux transporter MFP subunit</fullName>
    </submittedName>
</protein>
<evidence type="ECO:0000313" key="5">
    <source>
        <dbReference type="Proteomes" id="UP000295066"/>
    </source>
</evidence>
<dbReference type="Gene3D" id="2.40.30.170">
    <property type="match status" value="1"/>
</dbReference>
<dbReference type="AlphaFoldDB" id="A0A4R8MC00"/>
<comment type="caution">
    <text evidence="4">The sequence shown here is derived from an EMBL/GenBank/DDBJ whole genome shotgun (WGS) entry which is preliminary data.</text>
</comment>
<dbReference type="NCBIfam" id="TIGR01730">
    <property type="entry name" value="RND_mfp"/>
    <property type="match status" value="1"/>
</dbReference>
<dbReference type="Proteomes" id="UP000295066">
    <property type="component" value="Unassembled WGS sequence"/>
</dbReference>
<dbReference type="Gene3D" id="2.40.420.20">
    <property type="match status" value="1"/>
</dbReference>
<feature type="domain" description="CzcB-like C-terminal circularly permuted SH3-like" evidence="3">
    <location>
        <begin position="319"/>
        <end position="371"/>
    </location>
</feature>
<name>A0A4R8MC00_9BACT</name>
<dbReference type="InterPro" id="IPR058649">
    <property type="entry name" value="CzcB_C"/>
</dbReference>
<dbReference type="EMBL" id="SORI01000002">
    <property type="protein sequence ID" value="TDY63230.1"/>
    <property type="molecule type" value="Genomic_DNA"/>
</dbReference>
<accession>A0A4R8MC00</accession>
<evidence type="ECO:0000313" key="4">
    <source>
        <dbReference type="EMBL" id="TDY63230.1"/>
    </source>
</evidence>
<dbReference type="SUPFAM" id="SSF111369">
    <property type="entry name" value="HlyD-like secretion proteins"/>
    <property type="match status" value="1"/>
</dbReference>
<dbReference type="RefSeq" id="WP_133956192.1">
    <property type="nucleotide sequence ID" value="NZ_SORI01000002.1"/>
</dbReference>
<dbReference type="Gene3D" id="1.10.287.470">
    <property type="entry name" value="Helix hairpin bin"/>
    <property type="match status" value="1"/>
</dbReference>
<dbReference type="OrthoDB" id="9810430at2"/>
<keyword evidence="2" id="KW-0175">Coiled coil</keyword>
<dbReference type="Pfam" id="PF25975">
    <property type="entry name" value="CzcB_C"/>
    <property type="match status" value="1"/>
</dbReference>
<dbReference type="GO" id="GO:0015562">
    <property type="term" value="F:efflux transmembrane transporter activity"/>
    <property type="evidence" value="ECO:0007669"/>
    <property type="project" value="TreeGrafter"/>
</dbReference>
<keyword evidence="5" id="KW-1185">Reference proteome</keyword>
<evidence type="ECO:0000256" key="1">
    <source>
        <dbReference type="ARBA" id="ARBA00009477"/>
    </source>
</evidence>
<proteinExistence type="inferred from homology"/>
<dbReference type="InterPro" id="IPR006143">
    <property type="entry name" value="RND_pump_MFP"/>
</dbReference>
<comment type="similarity">
    <text evidence="1">Belongs to the membrane fusion protein (MFP) (TC 8.A.1) family.</text>
</comment>
<dbReference type="Gene3D" id="2.40.50.100">
    <property type="match status" value="1"/>
</dbReference>
<dbReference type="PANTHER" id="PTHR30469">
    <property type="entry name" value="MULTIDRUG RESISTANCE PROTEIN MDTA"/>
    <property type="match status" value="1"/>
</dbReference>
<evidence type="ECO:0000256" key="2">
    <source>
        <dbReference type="SAM" id="Coils"/>
    </source>
</evidence>
<dbReference type="PANTHER" id="PTHR30469:SF15">
    <property type="entry name" value="HLYD FAMILY OF SECRETION PROTEINS"/>
    <property type="match status" value="1"/>
</dbReference>